<keyword evidence="2" id="KW-1185">Reference proteome</keyword>
<comment type="caution">
    <text evidence="1">The sequence shown here is derived from an EMBL/GenBank/DDBJ whole genome shotgun (WGS) entry which is preliminary data.</text>
</comment>
<evidence type="ECO:0000313" key="2">
    <source>
        <dbReference type="Proteomes" id="UP000823775"/>
    </source>
</evidence>
<proteinExistence type="predicted"/>
<dbReference type="Proteomes" id="UP000823775">
    <property type="component" value="Unassembled WGS sequence"/>
</dbReference>
<dbReference type="EMBL" id="JACEIK010002963">
    <property type="protein sequence ID" value="MCD9639640.1"/>
    <property type="molecule type" value="Genomic_DNA"/>
</dbReference>
<dbReference type="InterPro" id="IPR019141">
    <property type="entry name" value="DUF2045"/>
</dbReference>
<organism evidence="1 2">
    <name type="scientific">Datura stramonium</name>
    <name type="common">Jimsonweed</name>
    <name type="synonym">Common thornapple</name>
    <dbReference type="NCBI Taxonomy" id="4076"/>
    <lineage>
        <taxon>Eukaryota</taxon>
        <taxon>Viridiplantae</taxon>
        <taxon>Streptophyta</taxon>
        <taxon>Embryophyta</taxon>
        <taxon>Tracheophyta</taxon>
        <taxon>Spermatophyta</taxon>
        <taxon>Magnoliopsida</taxon>
        <taxon>eudicotyledons</taxon>
        <taxon>Gunneridae</taxon>
        <taxon>Pentapetalae</taxon>
        <taxon>asterids</taxon>
        <taxon>lamiids</taxon>
        <taxon>Solanales</taxon>
        <taxon>Solanaceae</taxon>
        <taxon>Solanoideae</taxon>
        <taxon>Datureae</taxon>
        <taxon>Datura</taxon>
    </lineage>
</organism>
<sequence>MDMKLTKEGLALGALGVTGFGAYKAYYSPSMVRKREKLLKLLGAVVSLAEMVSDSADAIGIFSKDLKEFMLSNSDQIPRSLKQISKIPSSDEFSESIVKVTSALTIGLLRGYHQETDRVDSGLFGQVLNKLVSDAGRGFASVIVGSFTKNLVLAFYSVKQSSDFEYSVPQWIDAVLFDDNRRELIGNCIQVFVSTAVTVYLDKTMNINTYNEIFSGLTNPKNEAKMREILVAICNGAAETFVKTSHQILTSTEMDSSALSVNTFKGKQFLDEYKVPTRLAVPSNKRYFLDFESFKSFLEYLLEKLCECLRRYVEFINEEVFDRSAEAYRCLSDKYSAVVSLCLTLCVEILNGPWILVLT</sequence>
<evidence type="ECO:0008006" key="3">
    <source>
        <dbReference type="Google" id="ProtNLM"/>
    </source>
</evidence>
<dbReference type="PANTHER" id="PTHR21477:SF38">
    <property type="entry name" value="PROTEIN PHLOEM PROTEIN 2-LIKE A10-LIKE"/>
    <property type="match status" value="1"/>
</dbReference>
<dbReference type="PANTHER" id="PTHR21477">
    <property type="entry name" value="ZGC:172139"/>
    <property type="match status" value="1"/>
</dbReference>
<name>A0ABS8UZT5_DATST</name>
<gene>
    <name evidence="1" type="ORF">HAX54_024290</name>
</gene>
<protein>
    <recommendedName>
        <fullName evidence="3">Protein PHLOEM PROTEIN 2-LIKE A10</fullName>
    </recommendedName>
</protein>
<accession>A0ABS8UZT5</accession>
<evidence type="ECO:0000313" key="1">
    <source>
        <dbReference type="EMBL" id="MCD9639640.1"/>
    </source>
</evidence>
<reference evidence="1 2" key="1">
    <citation type="journal article" date="2021" name="BMC Genomics">
        <title>Datura genome reveals duplications of psychoactive alkaloid biosynthetic genes and high mutation rate following tissue culture.</title>
        <authorList>
            <person name="Rajewski A."/>
            <person name="Carter-House D."/>
            <person name="Stajich J."/>
            <person name="Litt A."/>
        </authorList>
    </citation>
    <scope>NUCLEOTIDE SEQUENCE [LARGE SCALE GENOMIC DNA]</scope>
    <source>
        <strain evidence="1">AR-01</strain>
    </source>
</reference>